<feature type="domain" description="Transposase (putative) gypsy type" evidence="2">
    <location>
        <begin position="89"/>
        <end position="131"/>
    </location>
</feature>
<organism evidence="3 4">
    <name type="scientific">Lolium multiflorum</name>
    <name type="common">Italian ryegrass</name>
    <name type="synonym">Lolium perenne subsp. multiflorum</name>
    <dbReference type="NCBI Taxonomy" id="4521"/>
    <lineage>
        <taxon>Eukaryota</taxon>
        <taxon>Viridiplantae</taxon>
        <taxon>Streptophyta</taxon>
        <taxon>Embryophyta</taxon>
        <taxon>Tracheophyta</taxon>
        <taxon>Spermatophyta</taxon>
        <taxon>Magnoliopsida</taxon>
        <taxon>Liliopsida</taxon>
        <taxon>Poales</taxon>
        <taxon>Poaceae</taxon>
        <taxon>BOP clade</taxon>
        <taxon>Pooideae</taxon>
        <taxon>Poodae</taxon>
        <taxon>Poeae</taxon>
        <taxon>Poeae Chloroplast Group 2 (Poeae type)</taxon>
        <taxon>Loliodinae</taxon>
        <taxon>Loliinae</taxon>
        <taxon>Lolium</taxon>
    </lineage>
</organism>
<dbReference type="EMBL" id="JAUUTY010000005">
    <property type="protein sequence ID" value="KAK1626494.1"/>
    <property type="molecule type" value="Genomic_DNA"/>
</dbReference>
<evidence type="ECO:0000313" key="4">
    <source>
        <dbReference type="Proteomes" id="UP001231189"/>
    </source>
</evidence>
<evidence type="ECO:0000313" key="3">
    <source>
        <dbReference type="EMBL" id="KAK1626494.1"/>
    </source>
</evidence>
<comment type="caution">
    <text evidence="3">The sequence shown here is derived from an EMBL/GenBank/DDBJ whole genome shotgun (WGS) entry which is preliminary data.</text>
</comment>
<proteinExistence type="predicted"/>
<dbReference type="Pfam" id="PF04195">
    <property type="entry name" value="Transposase_28"/>
    <property type="match status" value="1"/>
</dbReference>
<evidence type="ECO:0000259" key="2">
    <source>
        <dbReference type="Pfam" id="PF04195"/>
    </source>
</evidence>
<protein>
    <recommendedName>
        <fullName evidence="2">Transposase (putative) gypsy type domain-containing protein</fullName>
    </recommendedName>
</protein>
<feature type="compositionally biased region" description="Low complexity" evidence="1">
    <location>
        <begin position="21"/>
        <end position="32"/>
    </location>
</feature>
<accession>A0AAD8VY02</accession>
<feature type="region of interest" description="Disordered" evidence="1">
    <location>
        <begin position="1"/>
        <end position="83"/>
    </location>
</feature>
<dbReference type="AlphaFoldDB" id="A0AAD8VY02"/>
<dbReference type="Proteomes" id="UP001231189">
    <property type="component" value="Unassembled WGS sequence"/>
</dbReference>
<keyword evidence="4" id="KW-1185">Reference proteome</keyword>
<feature type="region of interest" description="Disordered" evidence="1">
    <location>
        <begin position="284"/>
        <end position="364"/>
    </location>
</feature>
<name>A0AAD8VY02_LOLMU</name>
<dbReference type="PANTHER" id="PTHR33026">
    <property type="entry name" value="OS06G0360600 PROTEIN"/>
    <property type="match status" value="1"/>
</dbReference>
<dbReference type="PANTHER" id="PTHR33026:SF7">
    <property type="entry name" value="OS03G0100275 PROTEIN"/>
    <property type="match status" value="1"/>
</dbReference>
<gene>
    <name evidence="3" type="ORF">QYE76_000809</name>
</gene>
<feature type="compositionally biased region" description="Polar residues" evidence="1">
    <location>
        <begin position="345"/>
        <end position="357"/>
    </location>
</feature>
<dbReference type="InterPro" id="IPR007321">
    <property type="entry name" value="Transposase_28"/>
</dbReference>
<reference evidence="3" key="1">
    <citation type="submission" date="2023-07" db="EMBL/GenBank/DDBJ databases">
        <title>A chromosome-level genome assembly of Lolium multiflorum.</title>
        <authorList>
            <person name="Chen Y."/>
            <person name="Copetti D."/>
            <person name="Kolliker R."/>
            <person name="Studer B."/>
        </authorList>
    </citation>
    <scope>NUCLEOTIDE SEQUENCE</scope>
    <source>
        <strain evidence="3">02402/16</strain>
        <tissue evidence="3">Leaf</tissue>
    </source>
</reference>
<sequence length="364" mass="40032">MFFEFLSPASHRSETSSPAIPTTTETIPMSSSTPPPSSEPIMATPFSSAPPPLVPVHLEPRKDSGKNIEGPSANPEETAGAEQMEKKAYELQPHHITANSILAISNHVTLCEGHLWIAPDLPLFQYYFSVKKEKVLQTCTLATCGGVTFKLRSGRVYPHTDRHESARYWSGNFLYLKDIADPASPKLTEEGLSGKDLTLSWFTKRIQPLQHWDRLLFQYTGRDDIMRASKDNLSADALDRRLRVLIKVPRDLRIHVCNMDIHTNGSGTALEALEDSELGTLLRVPHAGNTDPEVASEAEVPEAPRPSKRKGGASSGLAAKRVREAPSIADTRKAEAEKKRLKLIDTSNRPNLTSTSFLGPPGKA</sequence>
<evidence type="ECO:0000256" key="1">
    <source>
        <dbReference type="SAM" id="MobiDB-lite"/>
    </source>
</evidence>